<feature type="transmembrane region" description="Helical" evidence="1">
    <location>
        <begin position="7"/>
        <end position="26"/>
    </location>
</feature>
<gene>
    <name evidence="2" type="ORF">A3D78_05055</name>
</gene>
<dbReference type="InterPro" id="IPR036514">
    <property type="entry name" value="SGNH_hydro_sf"/>
</dbReference>
<comment type="caution">
    <text evidence="2">The sequence shown here is derived from an EMBL/GenBank/DDBJ whole genome shotgun (WGS) entry which is preliminary data.</text>
</comment>
<evidence type="ECO:0000313" key="2">
    <source>
        <dbReference type="EMBL" id="OGG17593.1"/>
    </source>
</evidence>
<evidence type="ECO:0000256" key="1">
    <source>
        <dbReference type="SAM" id="Phobius"/>
    </source>
</evidence>
<accession>A0A1F5ZZ04</accession>
<keyword evidence="1" id="KW-0812">Transmembrane</keyword>
<dbReference type="Proteomes" id="UP000176253">
    <property type="component" value="Unassembled WGS sequence"/>
</dbReference>
<evidence type="ECO:0000313" key="3">
    <source>
        <dbReference type="Proteomes" id="UP000176253"/>
    </source>
</evidence>
<proteinExistence type="predicted"/>
<evidence type="ECO:0008006" key="4">
    <source>
        <dbReference type="Google" id="ProtNLM"/>
    </source>
</evidence>
<name>A0A1F5ZZ04_9BACT</name>
<organism evidence="2 3">
    <name type="scientific">Candidatus Gottesmanbacteria bacterium RIFCSPHIGHO2_02_FULL_39_14</name>
    <dbReference type="NCBI Taxonomy" id="1798383"/>
    <lineage>
        <taxon>Bacteria</taxon>
        <taxon>Candidatus Gottesmaniibacteriota</taxon>
    </lineage>
</organism>
<protein>
    <recommendedName>
        <fullName evidence="4">SGNH hydrolase-type esterase domain-containing protein</fullName>
    </recommendedName>
</protein>
<sequence length="360" mass="42243">MRKLVKFIIITAPAIILILIAVEIYLRFTVTYIKPAGSTFELLPESIYIQTPIGKRLRPNTKIITKNNQYSQDDIIISINSLGFRNPEIPLNKAKNEYRILISGDSMTFQQDLNDEETWVRLTQNYLNSTPRGTIFHTINAGIGDIGTKEEIDNLEMTVNQVQPDLVILGWYLNDSRPPWGFSQEMEYRGFLRRYSVLADVIYRQLVLKKWLTKKGLIRTGWGSGVKKYNWKTDRQEFLKFTDYAGLDWGVAWKNESWNTIRNEFKRLKALSQKYQFKVLIVAFPVIYQIHAEFVEDAPQRKLEDISKDYQFYYMDLLPILRKEETKQHLFFDYVHLNEIGSKIVADYLSQNLQNIISQL</sequence>
<keyword evidence="1" id="KW-0472">Membrane</keyword>
<dbReference type="EMBL" id="MFJM01000031">
    <property type="protein sequence ID" value="OGG17593.1"/>
    <property type="molecule type" value="Genomic_DNA"/>
</dbReference>
<dbReference type="Gene3D" id="3.40.50.1110">
    <property type="entry name" value="SGNH hydrolase"/>
    <property type="match status" value="2"/>
</dbReference>
<dbReference type="SUPFAM" id="SSF52266">
    <property type="entry name" value="SGNH hydrolase"/>
    <property type="match status" value="1"/>
</dbReference>
<reference evidence="2 3" key="1">
    <citation type="journal article" date="2016" name="Nat. Commun.">
        <title>Thousands of microbial genomes shed light on interconnected biogeochemical processes in an aquifer system.</title>
        <authorList>
            <person name="Anantharaman K."/>
            <person name="Brown C.T."/>
            <person name="Hug L.A."/>
            <person name="Sharon I."/>
            <person name="Castelle C.J."/>
            <person name="Probst A.J."/>
            <person name="Thomas B.C."/>
            <person name="Singh A."/>
            <person name="Wilkins M.J."/>
            <person name="Karaoz U."/>
            <person name="Brodie E.L."/>
            <person name="Williams K.H."/>
            <person name="Hubbard S.S."/>
            <person name="Banfield J.F."/>
        </authorList>
    </citation>
    <scope>NUCLEOTIDE SEQUENCE [LARGE SCALE GENOMIC DNA]</scope>
</reference>
<dbReference type="AlphaFoldDB" id="A0A1F5ZZ04"/>
<keyword evidence="1" id="KW-1133">Transmembrane helix</keyword>
<dbReference type="STRING" id="1798383.A3D78_05055"/>